<dbReference type="PANTHER" id="PTHR38746">
    <property type="entry name" value="CBM49 DOMAIN-CONTAINING PROTEIN-RELATED"/>
    <property type="match status" value="1"/>
</dbReference>
<evidence type="ECO:0000256" key="2">
    <source>
        <dbReference type="SAM" id="SignalP"/>
    </source>
</evidence>
<keyword evidence="5" id="KW-1185">Reference proteome</keyword>
<evidence type="ECO:0000313" key="5">
    <source>
        <dbReference type="Proteomes" id="UP000695562"/>
    </source>
</evidence>
<feature type="signal peptide" evidence="2">
    <location>
        <begin position="1"/>
        <end position="24"/>
    </location>
</feature>
<dbReference type="GO" id="GO:0030246">
    <property type="term" value="F:carbohydrate binding"/>
    <property type="evidence" value="ECO:0007669"/>
    <property type="project" value="InterPro"/>
</dbReference>
<dbReference type="OrthoDB" id="22265at2759"/>
<proteinExistence type="predicted"/>
<feature type="domain" description="Carbohydrate binding" evidence="3">
    <location>
        <begin position="189"/>
        <end position="273"/>
    </location>
</feature>
<dbReference type="InterPro" id="IPR019028">
    <property type="entry name" value="CBM_49"/>
</dbReference>
<evidence type="ECO:0000259" key="3">
    <source>
        <dbReference type="SMART" id="SM01063"/>
    </source>
</evidence>
<accession>A0A8J4Q4F9</accession>
<dbReference type="EMBL" id="AJWJ01000013">
    <property type="protein sequence ID" value="KAF2078039.1"/>
    <property type="molecule type" value="Genomic_DNA"/>
</dbReference>
<evidence type="ECO:0000256" key="1">
    <source>
        <dbReference type="SAM" id="MobiDB-lite"/>
    </source>
</evidence>
<comment type="caution">
    <text evidence="4">The sequence shown here is derived from an EMBL/GenBank/DDBJ whole genome shotgun (WGS) entry which is preliminary data.</text>
</comment>
<protein>
    <recommendedName>
        <fullName evidence="3">Carbohydrate binding domain-containing protein</fullName>
    </recommendedName>
</protein>
<name>A0A8J4Q4F9_9MYCE</name>
<dbReference type="Proteomes" id="UP000695562">
    <property type="component" value="Unassembled WGS sequence"/>
</dbReference>
<sequence>MKLISTLSILVLVVLSFATSGIYATPECEAALAPYFNAGQVGIVMSFIDQNGKFFYSRGKSMSAYMFSDDLANTNSYNGVFSDFETCIDGHLQPFDTSKTIPSFFDARSFRISKQGVVTLTYQFEASSGTKVFNLTQCQGNILVGFDKGRLYSFQLSKTPSDNVNAPCIEEPTTTPTTTPTSSPSNNDVSFTSTLLGEWSEGSVSYRQYKTEIKNLKATGLSKLTFSSNLQLKDSSSFWQIEKTSSGDFTLPAYVQNIPSQGTYSFSYITLATSGTPTFTVKSSQ</sequence>
<dbReference type="PANTHER" id="PTHR38746:SF2">
    <property type="entry name" value="CARBOHYDRATE BINDING DOMAIN-CONTAINING PROTEIN"/>
    <property type="match status" value="1"/>
</dbReference>
<reference evidence="4" key="1">
    <citation type="submission" date="2020-01" db="EMBL/GenBank/DDBJ databases">
        <title>Development of genomics and gene disruption for Polysphondylium violaceum indicates a role for the polyketide synthase stlB in stalk morphogenesis.</title>
        <authorList>
            <person name="Narita B."/>
            <person name="Kawabe Y."/>
            <person name="Kin K."/>
            <person name="Saito T."/>
            <person name="Gibbs R."/>
            <person name="Kuspa A."/>
            <person name="Muzny D."/>
            <person name="Queller D."/>
            <person name="Richards S."/>
            <person name="Strassman J."/>
            <person name="Sucgang R."/>
            <person name="Worley K."/>
            <person name="Schaap P."/>
        </authorList>
    </citation>
    <scope>NUCLEOTIDE SEQUENCE</scope>
    <source>
        <strain evidence="4">QSvi11</strain>
    </source>
</reference>
<feature type="chain" id="PRO_5035177187" description="Carbohydrate binding domain-containing protein" evidence="2">
    <location>
        <begin position="25"/>
        <end position="285"/>
    </location>
</feature>
<dbReference type="SMART" id="SM01063">
    <property type="entry name" value="CBM49"/>
    <property type="match status" value="1"/>
</dbReference>
<gene>
    <name evidence="4" type="ORF">CYY_000677</name>
</gene>
<feature type="compositionally biased region" description="Low complexity" evidence="1">
    <location>
        <begin position="172"/>
        <end position="185"/>
    </location>
</feature>
<organism evidence="4 5">
    <name type="scientific">Polysphondylium violaceum</name>
    <dbReference type="NCBI Taxonomy" id="133409"/>
    <lineage>
        <taxon>Eukaryota</taxon>
        <taxon>Amoebozoa</taxon>
        <taxon>Evosea</taxon>
        <taxon>Eumycetozoa</taxon>
        <taxon>Dictyostelia</taxon>
        <taxon>Dictyosteliales</taxon>
        <taxon>Dictyosteliaceae</taxon>
        <taxon>Polysphondylium</taxon>
    </lineage>
</organism>
<evidence type="ECO:0000313" key="4">
    <source>
        <dbReference type="EMBL" id="KAF2078039.1"/>
    </source>
</evidence>
<dbReference type="AlphaFoldDB" id="A0A8J4Q4F9"/>
<feature type="region of interest" description="Disordered" evidence="1">
    <location>
        <begin position="165"/>
        <end position="187"/>
    </location>
</feature>
<dbReference type="Pfam" id="PF09478">
    <property type="entry name" value="CBM49"/>
    <property type="match status" value="1"/>
</dbReference>
<keyword evidence="2" id="KW-0732">Signal</keyword>